<proteinExistence type="predicted"/>
<evidence type="ECO:0000313" key="3">
    <source>
        <dbReference type="EMBL" id="QNO16255.1"/>
    </source>
</evidence>
<dbReference type="InterPro" id="IPR013693">
    <property type="entry name" value="SpoIID/LytB_N"/>
</dbReference>
<gene>
    <name evidence="3" type="ORF">HYG86_16500</name>
</gene>
<reference evidence="3 4" key="1">
    <citation type="submission" date="2020-07" db="EMBL/GenBank/DDBJ databases">
        <title>Alkalicella. sp. LB2 genome.</title>
        <authorList>
            <person name="Postec A."/>
            <person name="Quemeneur M."/>
        </authorList>
    </citation>
    <scope>NUCLEOTIDE SEQUENCE [LARGE SCALE GENOMIC DNA]</scope>
    <source>
        <strain evidence="3 4">LB2</strain>
    </source>
</reference>
<keyword evidence="4" id="KW-1185">Reference proteome</keyword>
<feature type="domain" description="Sporulation stage II protein D amidase enhancer LytB N-terminal" evidence="2">
    <location>
        <begin position="340"/>
        <end position="431"/>
    </location>
</feature>
<dbReference type="KEGG" id="acae:HYG86_16500"/>
<dbReference type="PANTHER" id="PTHR30032:SF4">
    <property type="entry name" value="AMIDASE ENHANCER"/>
    <property type="match status" value="1"/>
</dbReference>
<feature type="transmembrane region" description="Helical" evidence="1">
    <location>
        <begin position="7"/>
        <end position="26"/>
    </location>
</feature>
<dbReference type="AlphaFoldDB" id="A0A7G9WC43"/>
<keyword evidence="1" id="KW-1133">Transmembrane helix</keyword>
<evidence type="ECO:0000256" key="1">
    <source>
        <dbReference type="SAM" id="Phobius"/>
    </source>
</evidence>
<dbReference type="InterPro" id="IPR013486">
    <property type="entry name" value="SpoIID/LytB"/>
</dbReference>
<protein>
    <submittedName>
        <fullName evidence="3">SpoIID/LytB domain-containing protein</fullName>
    </submittedName>
</protein>
<evidence type="ECO:0000259" key="2">
    <source>
        <dbReference type="Pfam" id="PF08486"/>
    </source>
</evidence>
<accession>A0A7G9WC43</accession>
<keyword evidence="1" id="KW-0472">Membrane</keyword>
<dbReference type="GO" id="GO:0030288">
    <property type="term" value="C:outer membrane-bounded periplasmic space"/>
    <property type="evidence" value="ECO:0007669"/>
    <property type="project" value="TreeGrafter"/>
</dbReference>
<dbReference type="Pfam" id="PF08486">
    <property type="entry name" value="SpoIID"/>
    <property type="match status" value="1"/>
</dbReference>
<dbReference type="NCBIfam" id="TIGR02669">
    <property type="entry name" value="SpoIID_LytB"/>
    <property type="match status" value="1"/>
</dbReference>
<dbReference type="EMBL" id="CP058559">
    <property type="protein sequence ID" value="QNO16255.1"/>
    <property type="molecule type" value="Genomic_DNA"/>
</dbReference>
<dbReference type="GO" id="GO:0030435">
    <property type="term" value="P:sporulation resulting in formation of a cellular spore"/>
    <property type="evidence" value="ECO:0007669"/>
    <property type="project" value="InterPro"/>
</dbReference>
<sequence>MKKVLMGIIVLVILVTIMLFTYNYLLSEKLVEEFLQDLREGASFFEHPQHELLKELVELEIARELYVVSTKKGLKGTSAIIGLKKGEFEFTFTVERSVTDTSKTMNVHGIDIVNGIMIQKDENEENYLYVFKIDDNEVGLPSPHDFEINSGEVKRLVVIDGKIAALSPLDLVTIDKVMFFDGQSITGEKKGKFIFSKDIMRYGVEDGLYIGQKDIDLYLRNNIVVALVTREKFVPDTIRVLINDTGFKKIYHEEIVVSSTGTITVSSIEDGSILVAKDTLIKVNVDGNSTKLTIGQNEYSYNGRVYLTSEERIYFESIKRGAALNLKPGYRGSFEIYASENKLYLINEVALEQYLYGVVPSEMPVSFGLQALEIQSIAARTYAVNNIYSSRFRNYSAHVVDSVSSQVYNNTDEYQITNQAVDNTNGKIIKYLNKVIDAKFFSTSSGYTAKANEVWGFSDQFPGPEIPYLKSKAQGLMGRYSISNEQAFAAFIKDKSVVGFDSGSPFFRWEIKISEKQLRKSIEENLSNRFNADPNSVLTLEGDVFKILEISESPLGEIKELIIVKRGEGGNIMELEIVAKNGTYRILKEYNIRFTLRPICQEIPVEIHRKDGSILSNYSILPSAFVYFDQKYEDNKLTDIIIYGGGNGHGAGMSQYGVQGMLKAGYTKEDIISHYYENTQIFKLY</sequence>
<dbReference type="Proteomes" id="UP000516160">
    <property type="component" value="Chromosome"/>
</dbReference>
<dbReference type="RefSeq" id="WP_213166648.1">
    <property type="nucleotide sequence ID" value="NZ_CP058559.1"/>
</dbReference>
<organism evidence="3 4">
    <name type="scientific">Alkalicella caledoniensis</name>
    <dbReference type="NCBI Taxonomy" id="2731377"/>
    <lineage>
        <taxon>Bacteria</taxon>
        <taxon>Bacillati</taxon>
        <taxon>Bacillota</taxon>
        <taxon>Clostridia</taxon>
        <taxon>Eubacteriales</taxon>
        <taxon>Proteinivoracaceae</taxon>
        <taxon>Alkalicella</taxon>
    </lineage>
</organism>
<evidence type="ECO:0000313" key="4">
    <source>
        <dbReference type="Proteomes" id="UP000516160"/>
    </source>
</evidence>
<name>A0A7G9WC43_ALKCA</name>
<keyword evidence="1" id="KW-0812">Transmembrane</keyword>
<dbReference type="InterPro" id="IPR051922">
    <property type="entry name" value="Bact_Sporulation_Assoc"/>
</dbReference>
<dbReference type="PANTHER" id="PTHR30032">
    <property type="entry name" value="N-ACETYLMURAMOYL-L-ALANINE AMIDASE-RELATED"/>
    <property type="match status" value="1"/>
</dbReference>